<name>A0A3R8PFU5_9CORY</name>
<dbReference type="AlphaFoldDB" id="A0A3R8PFU5"/>
<reference evidence="1 2" key="1">
    <citation type="submission" date="2018-01" db="EMBL/GenBank/DDBJ databases">
        <title>Twenty Corynebacterium bovis Genomes.</title>
        <authorList>
            <person name="Gulvik C.A."/>
        </authorList>
    </citation>
    <scope>NUCLEOTIDE SEQUENCE [LARGE SCALE GENOMIC DNA]</scope>
    <source>
        <strain evidence="1 2">F6900</strain>
    </source>
</reference>
<organism evidence="1 2">
    <name type="scientific">Corynebacterium bovis</name>
    <dbReference type="NCBI Taxonomy" id="36808"/>
    <lineage>
        <taxon>Bacteria</taxon>
        <taxon>Bacillati</taxon>
        <taxon>Actinomycetota</taxon>
        <taxon>Actinomycetes</taxon>
        <taxon>Mycobacteriales</taxon>
        <taxon>Corynebacteriaceae</taxon>
        <taxon>Corynebacterium</taxon>
    </lineage>
</organism>
<dbReference type="EMBL" id="PQNK01000018">
    <property type="protein sequence ID" value="RRO85712.1"/>
    <property type="molecule type" value="Genomic_DNA"/>
</dbReference>
<proteinExistence type="predicted"/>
<comment type="caution">
    <text evidence="1">The sequence shown here is derived from an EMBL/GenBank/DDBJ whole genome shotgun (WGS) entry which is preliminary data.</text>
</comment>
<evidence type="ECO:0000313" key="2">
    <source>
        <dbReference type="Proteomes" id="UP000276526"/>
    </source>
</evidence>
<accession>A0A3R8PFU5</accession>
<dbReference type="SUPFAM" id="SSF54060">
    <property type="entry name" value="His-Me finger endonucleases"/>
    <property type="match status" value="1"/>
</dbReference>
<dbReference type="InterPro" id="IPR044925">
    <property type="entry name" value="His-Me_finger_sf"/>
</dbReference>
<gene>
    <name evidence="1" type="ORF">CXF48_09675</name>
</gene>
<dbReference type="Proteomes" id="UP000276526">
    <property type="component" value="Unassembled WGS sequence"/>
</dbReference>
<protein>
    <recommendedName>
        <fullName evidence="3">HNH nuclease domain-containing protein</fullName>
    </recommendedName>
</protein>
<sequence>MVRGPGEEHWIFTGAISSPDGYGRVTFTHAGRQYCVSAHRFALWAAGVDIRNTDMVAEHRCNEPLCVRVDPRHLVASDRAANVAYARACGRLRGPRGGADTGWRTRHQRSLDVRAAVACGWDPDAYTRAARPVTNPLDQPTLF</sequence>
<evidence type="ECO:0008006" key="3">
    <source>
        <dbReference type="Google" id="ProtNLM"/>
    </source>
</evidence>
<evidence type="ECO:0000313" key="1">
    <source>
        <dbReference type="EMBL" id="RRO85712.1"/>
    </source>
</evidence>